<keyword evidence="1" id="KW-0808">Transferase</keyword>
<dbReference type="Gene3D" id="3.40.50.150">
    <property type="entry name" value="Vaccinia Virus protein VP39"/>
    <property type="match status" value="1"/>
</dbReference>
<proteinExistence type="inferred from homology"/>
<dbReference type="AlphaFoldDB" id="A0AAN6IE97"/>
<evidence type="ECO:0000256" key="4">
    <source>
        <dbReference type="ARBA" id="ARBA00034521"/>
    </source>
</evidence>
<protein>
    <recommendedName>
        <fullName evidence="5">Arsenite methyltransferase</fullName>
        <ecNumber evidence="4">2.1.1.137</ecNumber>
    </recommendedName>
</protein>
<dbReference type="GO" id="GO:0032259">
    <property type="term" value="P:methylation"/>
    <property type="evidence" value="ECO:0007669"/>
    <property type="project" value="UniProtKB-KW"/>
</dbReference>
<comment type="catalytic activity">
    <reaction evidence="7">
        <text>arsenic triglutathione + 2 [thioredoxin]-dithiol + 2 S-adenosyl-L-methionine + H2O = dimethylarsinous acid + 2 [thioredoxin]-disulfide + 3 glutathione + 2 S-adenosyl-L-homocysteine + 2 H(+)</text>
        <dbReference type="Rhea" id="RHEA:69464"/>
        <dbReference type="Rhea" id="RHEA-COMP:10698"/>
        <dbReference type="Rhea" id="RHEA-COMP:10700"/>
        <dbReference type="ChEBI" id="CHEBI:15377"/>
        <dbReference type="ChEBI" id="CHEBI:15378"/>
        <dbReference type="ChEBI" id="CHEBI:23808"/>
        <dbReference type="ChEBI" id="CHEBI:29950"/>
        <dbReference type="ChEBI" id="CHEBI:50058"/>
        <dbReference type="ChEBI" id="CHEBI:57856"/>
        <dbReference type="ChEBI" id="CHEBI:57925"/>
        <dbReference type="ChEBI" id="CHEBI:59789"/>
        <dbReference type="ChEBI" id="CHEBI:183640"/>
        <dbReference type="EC" id="2.1.1.137"/>
    </reaction>
</comment>
<keyword evidence="2" id="KW-0949">S-adenosyl-L-methionine</keyword>
<sequence>MLDLGSGGGLDCLVAARQMLQTDPSPTGKIYGVDRSSKMIELARRNASKSVLPDRLVEFIEAPITKIPLKDASIDLIVSNCVINLVPDADKPMVFSEMHRLLKPGGRLAVSDLLAKKDMPDHVRNDAALLIGCIAGASLVDEYHRWMVDAGFEQGSIVLANTNSDLNVYQKQTAPLSCCSSKQSCESSRKNADKLDFNEWVAAYQIYAVKGKHIS</sequence>
<evidence type="ECO:0000256" key="7">
    <source>
        <dbReference type="ARBA" id="ARBA00047943"/>
    </source>
</evidence>
<evidence type="ECO:0000256" key="2">
    <source>
        <dbReference type="ARBA" id="ARBA00022691"/>
    </source>
</evidence>
<keyword evidence="11" id="KW-1185">Reference proteome</keyword>
<dbReference type="Pfam" id="PF13847">
    <property type="entry name" value="Methyltransf_31"/>
    <property type="match status" value="1"/>
</dbReference>
<comment type="catalytic activity">
    <reaction evidence="8">
        <text>arsenic triglutathione + 3 [thioredoxin]-dithiol + 3 S-adenosyl-L-methionine = trimethylarsine + 3 [thioredoxin]-disulfide + 3 glutathione + 3 S-adenosyl-L-homocysteine + 3 H(+)</text>
        <dbReference type="Rhea" id="RHEA:69432"/>
        <dbReference type="Rhea" id="RHEA-COMP:10698"/>
        <dbReference type="Rhea" id="RHEA-COMP:10700"/>
        <dbReference type="ChEBI" id="CHEBI:15378"/>
        <dbReference type="ChEBI" id="CHEBI:27130"/>
        <dbReference type="ChEBI" id="CHEBI:29950"/>
        <dbReference type="ChEBI" id="CHEBI:50058"/>
        <dbReference type="ChEBI" id="CHEBI:57856"/>
        <dbReference type="ChEBI" id="CHEBI:57925"/>
        <dbReference type="ChEBI" id="CHEBI:59789"/>
        <dbReference type="ChEBI" id="CHEBI:183640"/>
        <dbReference type="EC" id="2.1.1.137"/>
    </reaction>
</comment>
<reference evidence="10" key="1">
    <citation type="journal article" date="2022" name="bioRxiv">
        <title>Deciphering the potential niche of two novel black yeast fungi from a biological soil crust based on their genomes, phenotypes, and melanin regulation.</title>
        <authorList>
            <consortium name="DOE Joint Genome Institute"/>
            <person name="Carr E.C."/>
            <person name="Barton Q."/>
            <person name="Grambo S."/>
            <person name="Sullivan M."/>
            <person name="Renfro C.M."/>
            <person name="Kuo A."/>
            <person name="Pangilinan J."/>
            <person name="Lipzen A."/>
            <person name="Keymanesh K."/>
            <person name="Savage E."/>
            <person name="Barry K."/>
            <person name="Grigoriev I.V."/>
            <person name="Riekhof W.R."/>
            <person name="Harris S.S."/>
        </authorList>
    </citation>
    <scope>NUCLEOTIDE SEQUENCE</scope>
    <source>
        <strain evidence="10">JF 03-4F</strain>
    </source>
</reference>
<dbReference type="InterPro" id="IPR026669">
    <property type="entry name" value="Arsenite_MeTrfase-like"/>
</dbReference>
<dbReference type="Proteomes" id="UP001203852">
    <property type="component" value="Unassembled WGS sequence"/>
</dbReference>
<dbReference type="EC" id="2.1.1.137" evidence="4"/>
<organism evidence="10 11">
    <name type="scientific">Exophiala viscosa</name>
    <dbReference type="NCBI Taxonomy" id="2486360"/>
    <lineage>
        <taxon>Eukaryota</taxon>
        <taxon>Fungi</taxon>
        <taxon>Dikarya</taxon>
        <taxon>Ascomycota</taxon>
        <taxon>Pezizomycotina</taxon>
        <taxon>Eurotiomycetes</taxon>
        <taxon>Chaetothyriomycetidae</taxon>
        <taxon>Chaetothyriales</taxon>
        <taxon>Herpotrichiellaceae</taxon>
        <taxon>Exophiala</taxon>
    </lineage>
</organism>
<name>A0AAN6IE97_9EURO</name>
<dbReference type="GO" id="GO:0030791">
    <property type="term" value="F:arsenite methyltransferase activity"/>
    <property type="evidence" value="ECO:0007669"/>
    <property type="project" value="UniProtKB-EC"/>
</dbReference>
<dbReference type="EMBL" id="MU404353">
    <property type="protein sequence ID" value="KAI1614213.1"/>
    <property type="molecule type" value="Genomic_DNA"/>
</dbReference>
<feature type="domain" description="Methyltransferase" evidence="9">
    <location>
        <begin position="1"/>
        <end position="151"/>
    </location>
</feature>
<evidence type="ECO:0000256" key="3">
    <source>
        <dbReference type="ARBA" id="ARBA00034487"/>
    </source>
</evidence>
<evidence type="ECO:0000313" key="11">
    <source>
        <dbReference type="Proteomes" id="UP001203852"/>
    </source>
</evidence>
<dbReference type="CDD" id="cd02440">
    <property type="entry name" value="AdoMet_MTases"/>
    <property type="match status" value="1"/>
</dbReference>
<accession>A0AAN6IE97</accession>
<evidence type="ECO:0000259" key="9">
    <source>
        <dbReference type="Pfam" id="PF13847"/>
    </source>
</evidence>
<keyword evidence="10" id="KW-0489">Methyltransferase</keyword>
<comment type="similarity">
    <text evidence="3">Belongs to the methyltransferase superfamily. Arsenite methyltransferase family.</text>
</comment>
<evidence type="ECO:0000256" key="1">
    <source>
        <dbReference type="ARBA" id="ARBA00022679"/>
    </source>
</evidence>
<dbReference type="PANTHER" id="PTHR43675:SF8">
    <property type="entry name" value="ARSENITE METHYLTRANSFERASE"/>
    <property type="match status" value="1"/>
</dbReference>
<dbReference type="PANTHER" id="PTHR43675">
    <property type="entry name" value="ARSENITE METHYLTRANSFERASE"/>
    <property type="match status" value="1"/>
</dbReference>
<gene>
    <name evidence="10" type="ORF">EDD36DRAFT_220200</name>
</gene>
<dbReference type="InterPro" id="IPR025714">
    <property type="entry name" value="Methyltranfer_dom"/>
</dbReference>
<comment type="caution">
    <text evidence="10">The sequence shown here is derived from an EMBL/GenBank/DDBJ whole genome shotgun (WGS) entry which is preliminary data.</text>
</comment>
<evidence type="ECO:0000256" key="8">
    <source>
        <dbReference type="ARBA" id="ARBA00048428"/>
    </source>
</evidence>
<evidence type="ECO:0000256" key="6">
    <source>
        <dbReference type="ARBA" id="ARBA00047941"/>
    </source>
</evidence>
<comment type="catalytic activity">
    <reaction evidence="6">
        <text>arsenic triglutathione + [thioredoxin]-dithiol + S-adenosyl-L-methionine + 2 H2O = methylarsonous acid + [thioredoxin]-disulfide + 3 glutathione + S-adenosyl-L-homocysteine + H(+)</text>
        <dbReference type="Rhea" id="RHEA:69460"/>
        <dbReference type="Rhea" id="RHEA-COMP:10698"/>
        <dbReference type="Rhea" id="RHEA-COMP:10700"/>
        <dbReference type="ChEBI" id="CHEBI:15377"/>
        <dbReference type="ChEBI" id="CHEBI:15378"/>
        <dbReference type="ChEBI" id="CHEBI:17826"/>
        <dbReference type="ChEBI" id="CHEBI:29950"/>
        <dbReference type="ChEBI" id="CHEBI:50058"/>
        <dbReference type="ChEBI" id="CHEBI:57856"/>
        <dbReference type="ChEBI" id="CHEBI:57925"/>
        <dbReference type="ChEBI" id="CHEBI:59789"/>
        <dbReference type="ChEBI" id="CHEBI:183640"/>
        <dbReference type="EC" id="2.1.1.137"/>
    </reaction>
</comment>
<evidence type="ECO:0000256" key="5">
    <source>
        <dbReference type="ARBA" id="ARBA00034545"/>
    </source>
</evidence>
<dbReference type="SUPFAM" id="SSF53335">
    <property type="entry name" value="S-adenosyl-L-methionine-dependent methyltransferases"/>
    <property type="match status" value="1"/>
</dbReference>
<evidence type="ECO:0000313" key="10">
    <source>
        <dbReference type="EMBL" id="KAI1614213.1"/>
    </source>
</evidence>
<dbReference type="InterPro" id="IPR029063">
    <property type="entry name" value="SAM-dependent_MTases_sf"/>
</dbReference>